<gene>
    <name evidence="2" type="ORF">BDDG_12652</name>
</gene>
<protein>
    <submittedName>
        <fullName evidence="2">Uncharacterized protein</fullName>
    </submittedName>
</protein>
<sequence>MQNLANDATGVQITHQEDAADELITELCKPCHLSNAENQISRCPHVRSHTPHPTPEPTAGLAGPNVDTGPNIDINT</sequence>
<dbReference type="AlphaFoldDB" id="A0A0J9HGJ0"/>
<dbReference type="Proteomes" id="UP000007802">
    <property type="component" value="Unassembled WGS sequence"/>
</dbReference>
<feature type="region of interest" description="Disordered" evidence="1">
    <location>
        <begin position="44"/>
        <end position="76"/>
    </location>
</feature>
<accession>A0A0J9HGJ0</accession>
<organism evidence="2">
    <name type="scientific">Ajellomyces dermatitidis (strain ATCC 18188 / CBS 674.68)</name>
    <name type="common">Blastomyces dermatitidis</name>
    <dbReference type="NCBI Taxonomy" id="653446"/>
    <lineage>
        <taxon>Eukaryota</taxon>
        <taxon>Fungi</taxon>
        <taxon>Dikarya</taxon>
        <taxon>Ascomycota</taxon>
        <taxon>Pezizomycotina</taxon>
        <taxon>Eurotiomycetes</taxon>
        <taxon>Eurotiomycetidae</taxon>
        <taxon>Onygenales</taxon>
        <taxon>Ajellomycetaceae</taxon>
        <taxon>Blastomyces</taxon>
    </lineage>
</organism>
<evidence type="ECO:0000256" key="1">
    <source>
        <dbReference type="SAM" id="MobiDB-lite"/>
    </source>
</evidence>
<name>A0A0J9HGJ0_AJEDA</name>
<evidence type="ECO:0000313" key="2">
    <source>
        <dbReference type="EMBL" id="KMW68204.1"/>
    </source>
</evidence>
<reference evidence="2" key="1">
    <citation type="submission" date="2010-03" db="EMBL/GenBank/DDBJ databases">
        <title>Annotation of Blastomyces dermatitidis strain ATCC 18188.</title>
        <authorList>
            <consortium name="The Broad Institute Genome Sequencing Platform"/>
            <consortium name="Broad Institute Genome Sequencing Center for Infectious Disease."/>
            <person name="Cuomo C."/>
            <person name="Klein B."/>
            <person name="Sullivan T."/>
            <person name="Heitman J."/>
            <person name="Young S."/>
            <person name="Zeng Q."/>
            <person name="Gargeya S."/>
            <person name="Alvarado L."/>
            <person name="Berlin A.M."/>
            <person name="Chapman S.B."/>
            <person name="Chen Z."/>
            <person name="Freedman E."/>
            <person name="Gellesch M."/>
            <person name="Goldberg J."/>
            <person name="Griggs A."/>
            <person name="Gujja S."/>
            <person name="Heilman E."/>
            <person name="Heiman D."/>
            <person name="Howarth C."/>
            <person name="Mehta T."/>
            <person name="Neiman D."/>
            <person name="Pearson M."/>
            <person name="Roberts A."/>
            <person name="Saif S."/>
            <person name="Shea T."/>
            <person name="Shenoy N."/>
            <person name="Sisk P."/>
            <person name="Stolte C."/>
            <person name="Sykes S."/>
            <person name="White J."/>
            <person name="Yandava C."/>
            <person name="Haas B."/>
            <person name="Nusbaum C."/>
            <person name="Birren B."/>
        </authorList>
    </citation>
    <scope>NUCLEOTIDE SEQUENCE</scope>
    <source>
        <strain evidence="2">ATCC 18188</strain>
    </source>
</reference>
<dbReference type="EMBL" id="GG749456">
    <property type="protein sequence ID" value="KMW68204.1"/>
    <property type="molecule type" value="Genomic_DNA"/>
</dbReference>
<proteinExistence type="predicted"/>